<evidence type="ECO:0000313" key="4">
    <source>
        <dbReference type="EMBL" id="RMW86675.1"/>
    </source>
</evidence>
<dbReference type="Proteomes" id="UP000092746">
    <property type="component" value="Unassembled WGS sequence"/>
</dbReference>
<dbReference type="AlphaFoldDB" id="A0AAP7L2X7"/>
<evidence type="ECO:0000256" key="1">
    <source>
        <dbReference type="ARBA" id="ARBA00023002"/>
    </source>
</evidence>
<dbReference type="EMBL" id="MAQE01000016">
    <property type="protein sequence ID" value="OBY50421.1"/>
    <property type="molecule type" value="Genomic_DNA"/>
</dbReference>
<evidence type="ECO:0000313" key="3">
    <source>
        <dbReference type="EMBL" id="OBY50421.1"/>
    </source>
</evidence>
<dbReference type="Gene3D" id="3.40.50.360">
    <property type="match status" value="1"/>
</dbReference>
<dbReference type="SUPFAM" id="SSF52218">
    <property type="entry name" value="Flavoproteins"/>
    <property type="match status" value="1"/>
</dbReference>
<comment type="caution">
    <text evidence="3">The sequence shown here is derived from an EMBL/GenBank/DDBJ whole genome shotgun (WGS) entry which is preliminary data.</text>
</comment>
<gene>
    <name evidence="3" type="ORF">BBB52_08585</name>
    <name evidence="4" type="ORF">DOL88_04720</name>
</gene>
<keyword evidence="1" id="KW-0560">Oxidoreductase</keyword>
<dbReference type="InterPro" id="IPR029039">
    <property type="entry name" value="Flavoprotein-like_sf"/>
</dbReference>
<name>A0AAP7L2X7_AGGAP</name>
<keyword evidence="6" id="KW-1185">Reference proteome</keyword>
<organism evidence="3 5">
    <name type="scientific">Aggregatibacter aphrophilus</name>
    <name type="common">Haemophilus aphrophilus</name>
    <dbReference type="NCBI Taxonomy" id="732"/>
    <lineage>
        <taxon>Bacteria</taxon>
        <taxon>Pseudomonadati</taxon>
        <taxon>Pseudomonadota</taxon>
        <taxon>Gammaproteobacteria</taxon>
        <taxon>Pasteurellales</taxon>
        <taxon>Pasteurellaceae</taxon>
        <taxon>Aggregatibacter</taxon>
    </lineage>
</organism>
<dbReference type="GO" id="GO:0003955">
    <property type="term" value="F:NAD(P)H dehydrogenase (quinone) activity"/>
    <property type="evidence" value="ECO:0007669"/>
    <property type="project" value="TreeGrafter"/>
</dbReference>
<dbReference type="Pfam" id="PF02525">
    <property type="entry name" value="Flavodoxin_2"/>
    <property type="match status" value="1"/>
</dbReference>
<dbReference type="RefSeq" id="WP_050692579.1">
    <property type="nucleotide sequence ID" value="NZ_CAUUMV010000003.1"/>
</dbReference>
<dbReference type="KEGG" id="aaz:ADJ80_00950"/>
<dbReference type="InterPro" id="IPR003680">
    <property type="entry name" value="Flavodoxin_fold"/>
</dbReference>
<protein>
    <submittedName>
        <fullName evidence="4">Flavodoxin family protein</fullName>
    </submittedName>
    <submittedName>
        <fullName evidence="3">NAD(P)H oxidoreductase</fullName>
    </submittedName>
</protein>
<dbReference type="GO" id="GO:0010181">
    <property type="term" value="F:FMN binding"/>
    <property type="evidence" value="ECO:0007669"/>
    <property type="project" value="TreeGrafter"/>
</dbReference>
<accession>A0AAP7L2X7</accession>
<evidence type="ECO:0000313" key="6">
    <source>
        <dbReference type="Proteomes" id="UP000274211"/>
    </source>
</evidence>
<reference evidence="4 6" key="2">
    <citation type="journal article" date="2019" name="J. Oral Microbiol.">
        <title>Role of OmpA1 and OmpA2 in Aggregatibacter actinomycetemcomitans and Aggregatibacter aphrophilus serum resistance.</title>
        <authorList>
            <person name="Lindholm M."/>
            <person name="Min Aung K."/>
            <person name="Nyunt Wai S."/>
            <person name="Oscarsson J."/>
        </authorList>
    </citation>
    <scope>NUCLEOTIDE SEQUENCE [LARGE SCALE GENOMIC DNA]</scope>
    <source>
        <strain evidence="4 6">HK83</strain>
    </source>
</reference>
<evidence type="ECO:0000313" key="5">
    <source>
        <dbReference type="Proteomes" id="UP000092746"/>
    </source>
</evidence>
<dbReference type="EMBL" id="QMGS01000050">
    <property type="protein sequence ID" value="RMW86675.1"/>
    <property type="molecule type" value="Genomic_DNA"/>
</dbReference>
<evidence type="ECO:0000259" key="2">
    <source>
        <dbReference type="Pfam" id="PF02525"/>
    </source>
</evidence>
<dbReference type="PANTHER" id="PTHR47307:SF1">
    <property type="entry name" value="GLUTATHIONE-REGULATED POTASSIUM-EFFLUX SYSTEM ANCILLARY PROTEIN KEFG"/>
    <property type="match status" value="1"/>
</dbReference>
<reference evidence="3 5" key="1">
    <citation type="submission" date="2016-06" db="EMBL/GenBank/DDBJ databases">
        <title>Simultaneous identification of Haemophilus influenzae and Haemophilus haemolyticus using TaqMan real-time PCR.</title>
        <authorList>
            <person name="Price E.P."/>
            <person name="Sarovich D.S."/>
            <person name="Harris T."/>
            <person name="Spargo J.C."/>
            <person name="Nosworthy E."/>
            <person name="Beissbarth J."/>
            <person name="Smith-Vaughan H."/>
        </authorList>
    </citation>
    <scope>NUCLEOTIDE SEQUENCE [LARGE SCALE GENOMIC DNA]</scope>
    <source>
        <strain evidence="3 5">ATCC 7901</strain>
    </source>
</reference>
<dbReference type="GO" id="GO:0009055">
    <property type="term" value="F:electron transfer activity"/>
    <property type="evidence" value="ECO:0007669"/>
    <property type="project" value="TreeGrafter"/>
</dbReference>
<dbReference type="InterPro" id="IPR046980">
    <property type="entry name" value="KefG/KefF"/>
</dbReference>
<proteinExistence type="predicted"/>
<dbReference type="PANTHER" id="PTHR47307">
    <property type="entry name" value="GLUTATHIONE-REGULATED POTASSIUM-EFFLUX SYSTEM ANCILLARY PROTEIN KEFG"/>
    <property type="match status" value="1"/>
</dbReference>
<feature type="domain" description="Flavodoxin-like fold" evidence="2">
    <location>
        <begin position="2"/>
        <end position="157"/>
    </location>
</feature>
<dbReference type="Proteomes" id="UP000274211">
    <property type="component" value="Unassembled WGS sequence"/>
</dbReference>
<sequence length="183" mass="20962">MKKVLIIVAHPNIAHSVVNKHWLEALKQHPQRFTVHELYNVYPDGNIDIAHEQALVEQHAHVVWQFPVYWFNCPPLLKRWLDEVLTHGWAYGSKGKVFQAKKLGIAVSLGTSAQDYTHDGAIGYTVRETLRAFELIANYVDADYQPLFAFHTIDSNDGYSDDALKLVLQSTRAYLAHLDKYFS</sequence>